<dbReference type="AlphaFoldDB" id="A0A8S1S7Y4"/>
<reference evidence="1" key="1">
    <citation type="submission" date="2021-01" db="EMBL/GenBank/DDBJ databases">
        <authorList>
            <consortium name="Genoscope - CEA"/>
            <person name="William W."/>
        </authorList>
    </citation>
    <scope>NUCLEOTIDE SEQUENCE</scope>
</reference>
<dbReference type="Proteomes" id="UP000683925">
    <property type="component" value="Unassembled WGS sequence"/>
</dbReference>
<evidence type="ECO:0000313" key="2">
    <source>
        <dbReference type="Proteomes" id="UP000683925"/>
    </source>
</evidence>
<gene>
    <name evidence="1" type="ORF">POCTA_138.1.T0060471</name>
</gene>
<organism evidence="1 2">
    <name type="scientific">Paramecium octaurelia</name>
    <dbReference type="NCBI Taxonomy" id="43137"/>
    <lineage>
        <taxon>Eukaryota</taxon>
        <taxon>Sar</taxon>
        <taxon>Alveolata</taxon>
        <taxon>Ciliophora</taxon>
        <taxon>Intramacronucleata</taxon>
        <taxon>Oligohymenophorea</taxon>
        <taxon>Peniculida</taxon>
        <taxon>Parameciidae</taxon>
        <taxon>Paramecium</taxon>
    </lineage>
</organism>
<comment type="caution">
    <text evidence="1">The sequence shown here is derived from an EMBL/GenBank/DDBJ whole genome shotgun (WGS) entry which is preliminary data.</text>
</comment>
<keyword evidence="2" id="KW-1185">Reference proteome</keyword>
<sequence length="63" mass="7578">MSYEFTKKYIKGSLPQLKVKEQKMFIKNYNQILKDQIPYEAELNLNSLQNYQEAFKQLFLQAV</sequence>
<dbReference type="EMBL" id="CAJJDP010000005">
    <property type="protein sequence ID" value="CAD8135602.1"/>
    <property type="molecule type" value="Genomic_DNA"/>
</dbReference>
<protein>
    <submittedName>
        <fullName evidence="1">Uncharacterized protein</fullName>
    </submittedName>
</protein>
<proteinExistence type="predicted"/>
<name>A0A8S1S7Y4_PAROT</name>
<evidence type="ECO:0000313" key="1">
    <source>
        <dbReference type="EMBL" id="CAD8135602.1"/>
    </source>
</evidence>
<accession>A0A8S1S7Y4</accession>